<reference evidence="4" key="1">
    <citation type="journal article" date="2019" name="Int. J. Syst. Evol. Microbiol.">
        <title>The Global Catalogue of Microorganisms (GCM) 10K type strain sequencing project: providing services to taxonomists for standard genome sequencing and annotation.</title>
        <authorList>
            <consortium name="The Broad Institute Genomics Platform"/>
            <consortium name="The Broad Institute Genome Sequencing Center for Infectious Disease"/>
            <person name="Wu L."/>
            <person name="Ma J."/>
        </authorList>
    </citation>
    <scope>NUCLEOTIDE SEQUENCE [LARGE SCALE GENOMIC DNA]</scope>
    <source>
        <strain evidence="4">CGMCC 4.7152</strain>
    </source>
</reference>
<keyword evidence="2" id="KW-0812">Transmembrane</keyword>
<feature type="transmembrane region" description="Helical" evidence="2">
    <location>
        <begin position="41"/>
        <end position="61"/>
    </location>
</feature>
<protein>
    <submittedName>
        <fullName evidence="3">Uncharacterized protein</fullName>
    </submittedName>
</protein>
<gene>
    <name evidence="3" type="ORF">ACFPIJ_03525</name>
</gene>
<keyword evidence="2" id="KW-0472">Membrane</keyword>
<keyword evidence="2" id="KW-1133">Transmembrane helix</keyword>
<feature type="region of interest" description="Disordered" evidence="1">
    <location>
        <begin position="135"/>
        <end position="198"/>
    </location>
</feature>
<feature type="compositionally biased region" description="Basic and acidic residues" evidence="1">
    <location>
        <begin position="136"/>
        <end position="153"/>
    </location>
</feature>
<accession>A0ABV9VQM0</accession>
<dbReference type="EMBL" id="JBHSIU010000005">
    <property type="protein sequence ID" value="MFC4996896.1"/>
    <property type="molecule type" value="Genomic_DNA"/>
</dbReference>
<feature type="compositionally biased region" description="Polar residues" evidence="1">
    <location>
        <begin position="175"/>
        <end position="192"/>
    </location>
</feature>
<feature type="transmembrane region" description="Helical" evidence="2">
    <location>
        <begin position="68"/>
        <end position="90"/>
    </location>
</feature>
<evidence type="ECO:0000313" key="3">
    <source>
        <dbReference type="EMBL" id="MFC4996896.1"/>
    </source>
</evidence>
<evidence type="ECO:0000313" key="4">
    <source>
        <dbReference type="Proteomes" id="UP001595912"/>
    </source>
</evidence>
<dbReference type="Proteomes" id="UP001595912">
    <property type="component" value="Unassembled WGS sequence"/>
</dbReference>
<keyword evidence="4" id="KW-1185">Reference proteome</keyword>
<feature type="transmembrane region" description="Helical" evidence="2">
    <location>
        <begin position="110"/>
        <end position="129"/>
    </location>
</feature>
<organism evidence="3 4">
    <name type="scientific">Dactylosporangium cerinum</name>
    <dbReference type="NCBI Taxonomy" id="1434730"/>
    <lineage>
        <taxon>Bacteria</taxon>
        <taxon>Bacillati</taxon>
        <taxon>Actinomycetota</taxon>
        <taxon>Actinomycetes</taxon>
        <taxon>Micromonosporales</taxon>
        <taxon>Micromonosporaceae</taxon>
        <taxon>Dactylosporangium</taxon>
    </lineage>
</organism>
<dbReference type="RefSeq" id="WP_380113119.1">
    <property type="nucleotide sequence ID" value="NZ_JBHSIU010000005.1"/>
</dbReference>
<evidence type="ECO:0000256" key="1">
    <source>
        <dbReference type="SAM" id="MobiDB-lite"/>
    </source>
</evidence>
<evidence type="ECO:0000256" key="2">
    <source>
        <dbReference type="SAM" id="Phobius"/>
    </source>
</evidence>
<sequence>MRHLGTLITAIVVAPLAWVLLAIGQQRSVAAFSGDLQPAEFVRPLLVLAAAGLLLGVLGTLRFSPLGAMVIGIVYILSDTMLLVSPSAVMRVFTDDLHVADRHIDLTEPIRSGTAMVLGVLLLVGAASVQRWRRWPRPDRDGAPETAAEDRPVGVDGLGLNTPQQDTEPELSVRYATSSEPYATSRRGTSASDAPYSW</sequence>
<name>A0ABV9VQM0_9ACTN</name>
<comment type="caution">
    <text evidence="3">The sequence shown here is derived from an EMBL/GenBank/DDBJ whole genome shotgun (WGS) entry which is preliminary data.</text>
</comment>
<proteinExistence type="predicted"/>